<dbReference type="SMART" id="SM00849">
    <property type="entry name" value="Lactamase_B"/>
    <property type="match status" value="1"/>
</dbReference>
<dbReference type="Gene3D" id="3.40.50.10890">
    <property type="match status" value="1"/>
</dbReference>
<feature type="domain" description="Metallo-beta-lactamase" evidence="2">
    <location>
        <begin position="14"/>
        <end position="236"/>
    </location>
</feature>
<dbReference type="CDD" id="cd16295">
    <property type="entry name" value="TTHA0252-CPSF-like_MBL-fold"/>
    <property type="match status" value="1"/>
</dbReference>
<dbReference type="InterPro" id="IPR036866">
    <property type="entry name" value="RibonucZ/Hydroxyglut_hydro"/>
</dbReference>
<dbReference type="SUPFAM" id="SSF56281">
    <property type="entry name" value="Metallo-hydrolase/oxidoreductase"/>
    <property type="match status" value="1"/>
</dbReference>
<dbReference type="Pfam" id="PF07521">
    <property type="entry name" value="RMMBL"/>
    <property type="match status" value="1"/>
</dbReference>
<dbReference type="EMBL" id="AP025591">
    <property type="protein sequence ID" value="BDG06631.1"/>
    <property type="molecule type" value="Genomic_DNA"/>
</dbReference>
<reference evidence="5" key="1">
    <citation type="journal article" date="2022" name="Int. J. Syst. Evol. Microbiol.">
        <title>Anaeromyxobacter oryzae sp. nov., Anaeromyxobacter diazotrophicus sp. nov. and Anaeromyxobacter paludicola sp. nov., isolated from paddy soils.</title>
        <authorList>
            <person name="Itoh H."/>
            <person name="Xu Z."/>
            <person name="Mise K."/>
            <person name="Masuda Y."/>
            <person name="Ushijima N."/>
            <person name="Hayakawa C."/>
            <person name="Shiratori Y."/>
            <person name="Senoo K."/>
        </authorList>
    </citation>
    <scope>NUCLEOTIDE SEQUENCE [LARGE SCALE GENOMIC DNA]</scope>
    <source>
        <strain evidence="5">Red232</strain>
    </source>
</reference>
<dbReference type="InterPro" id="IPR001279">
    <property type="entry name" value="Metallo-B-lactamas"/>
</dbReference>
<dbReference type="Gene3D" id="3.60.15.10">
    <property type="entry name" value="Ribonuclease Z/Hydroxyacylglutathione hydrolase-like"/>
    <property type="match status" value="1"/>
</dbReference>
<sequence>MASIRFLGAAGTVTGSRYLVEHGSVRLLVDAGLFQGPKELRLRNWSPWPVAPASITAVVLTHAHIDHAGALPLLARDGYRGPVHCTPATRDLAGLLLPDSGRLQEEEARFANRKGYSKHAPNARPLYAEQDALAVLPQLATLAYGQRRVIAPGAAITFHRAGHILGSATVDLELEGARPIRILFSGDLGRYGAPILPDPEPGRRADALLLESTYGGKRHPDASPADGLRDEVHRAVQQGGALLVPSFAIGRTQELLFTLRDLERRRQIPELPVFVDSPMAVDATPIYLAHREEHDDEMTRRLAAGEEPLRPARLTFARSPEQSKAINDVRGPCIIISASGMATGGRVLHHLSRRLPDPRTTVLLVGYQATGTRGWSLQNGAATVRMHGEDVPVKARVATLSGFSAHADEAEISRWLRTFPTPPRRTFLVHGEPAALAAAQARMDALGWPAQAPRHLEEFAL</sequence>
<feature type="domain" description="Beta-Casp" evidence="3">
    <location>
        <begin position="252"/>
        <end position="377"/>
    </location>
</feature>
<dbReference type="Pfam" id="PF10996">
    <property type="entry name" value="Beta-Casp"/>
    <property type="match status" value="1"/>
</dbReference>
<evidence type="ECO:0000313" key="5">
    <source>
        <dbReference type="Proteomes" id="UP001162891"/>
    </source>
</evidence>
<evidence type="ECO:0000313" key="4">
    <source>
        <dbReference type="EMBL" id="BDG06631.1"/>
    </source>
</evidence>
<keyword evidence="5" id="KW-1185">Reference proteome</keyword>
<dbReference type="Pfam" id="PF00753">
    <property type="entry name" value="Lactamase_B"/>
    <property type="match status" value="1"/>
</dbReference>
<keyword evidence="1" id="KW-0378">Hydrolase</keyword>
<proteinExistence type="predicted"/>
<dbReference type="InterPro" id="IPR011108">
    <property type="entry name" value="RMMBL"/>
</dbReference>
<name>A0ABM7X4A2_9BACT</name>
<gene>
    <name evidence="4" type="ORF">AMOR_56270</name>
</gene>
<dbReference type="RefSeq" id="WP_248357069.1">
    <property type="nucleotide sequence ID" value="NZ_AP025591.1"/>
</dbReference>
<dbReference type="InterPro" id="IPR022712">
    <property type="entry name" value="Beta_Casp"/>
</dbReference>
<accession>A0ABM7X4A2</accession>
<evidence type="ECO:0000259" key="3">
    <source>
        <dbReference type="SMART" id="SM01027"/>
    </source>
</evidence>
<evidence type="ECO:0000259" key="2">
    <source>
        <dbReference type="SMART" id="SM00849"/>
    </source>
</evidence>
<dbReference type="PANTHER" id="PTHR11203">
    <property type="entry name" value="CLEAVAGE AND POLYADENYLATION SPECIFICITY FACTOR FAMILY MEMBER"/>
    <property type="match status" value="1"/>
</dbReference>
<dbReference type="SMART" id="SM01027">
    <property type="entry name" value="Beta-Casp"/>
    <property type="match status" value="1"/>
</dbReference>
<evidence type="ECO:0000256" key="1">
    <source>
        <dbReference type="ARBA" id="ARBA00022801"/>
    </source>
</evidence>
<protein>
    <submittedName>
        <fullName evidence="4">MBL fold metallo-hydrolase</fullName>
    </submittedName>
</protein>
<dbReference type="InterPro" id="IPR050698">
    <property type="entry name" value="MBL"/>
</dbReference>
<dbReference type="PANTHER" id="PTHR11203:SF37">
    <property type="entry name" value="INTEGRATOR COMPLEX SUBUNIT 11"/>
    <property type="match status" value="1"/>
</dbReference>
<organism evidence="4 5">
    <name type="scientific">Anaeromyxobacter oryzae</name>
    <dbReference type="NCBI Taxonomy" id="2918170"/>
    <lineage>
        <taxon>Bacteria</taxon>
        <taxon>Pseudomonadati</taxon>
        <taxon>Myxococcota</taxon>
        <taxon>Myxococcia</taxon>
        <taxon>Myxococcales</taxon>
        <taxon>Cystobacterineae</taxon>
        <taxon>Anaeromyxobacteraceae</taxon>
        <taxon>Anaeromyxobacter</taxon>
    </lineage>
</organism>
<dbReference type="Proteomes" id="UP001162891">
    <property type="component" value="Chromosome"/>
</dbReference>